<dbReference type="KEGG" id="aev:EI546_06405"/>
<dbReference type="OrthoDB" id="796468at2"/>
<dbReference type="EMBL" id="CP034951">
    <property type="protein sequence ID" value="QAA81381.1"/>
    <property type="molecule type" value="Genomic_DNA"/>
</dbReference>
<accession>A0A410G2B6</accession>
<dbReference type="AlphaFoldDB" id="A0A410G2B6"/>
<proteinExistence type="predicted"/>
<dbReference type="Proteomes" id="UP000285517">
    <property type="component" value="Chromosome"/>
</dbReference>
<dbReference type="Gene3D" id="3.40.50.300">
    <property type="entry name" value="P-loop containing nucleotide triphosphate hydrolases"/>
    <property type="match status" value="1"/>
</dbReference>
<dbReference type="InterPro" id="IPR027417">
    <property type="entry name" value="P-loop_NTPase"/>
</dbReference>
<dbReference type="RefSeq" id="WP_128249769.1">
    <property type="nucleotide sequence ID" value="NZ_CP034951.1"/>
</dbReference>
<evidence type="ECO:0000313" key="2">
    <source>
        <dbReference type="Proteomes" id="UP000285517"/>
    </source>
</evidence>
<keyword evidence="2" id="KW-1185">Reference proteome</keyword>
<gene>
    <name evidence="1" type="ORF">EI546_06405</name>
</gene>
<evidence type="ECO:0008006" key="3">
    <source>
        <dbReference type="Google" id="ProtNLM"/>
    </source>
</evidence>
<reference evidence="1 2" key="1">
    <citation type="submission" date="2019-01" db="EMBL/GenBank/DDBJ databases">
        <title>Complete genome sequencing of Aequorivita sp. H23M31.</title>
        <authorList>
            <person name="Bae J.-W."/>
        </authorList>
    </citation>
    <scope>NUCLEOTIDE SEQUENCE [LARGE SCALE GENOMIC DNA]</scope>
    <source>
        <strain evidence="1 2">H23M31</strain>
    </source>
</reference>
<protein>
    <recommendedName>
        <fullName evidence="3">AAA+ ATPase domain-containing protein</fullName>
    </recommendedName>
</protein>
<evidence type="ECO:0000313" key="1">
    <source>
        <dbReference type="EMBL" id="QAA81381.1"/>
    </source>
</evidence>
<organism evidence="1 2">
    <name type="scientific">Aequorivita ciconiae</name>
    <dbReference type="NCBI Taxonomy" id="2494375"/>
    <lineage>
        <taxon>Bacteria</taxon>
        <taxon>Pseudomonadati</taxon>
        <taxon>Bacteroidota</taxon>
        <taxon>Flavobacteriia</taxon>
        <taxon>Flavobacteriales</taxon>
        <taxon>Flavobacteriaceae</taxon>
        <taxon>Aequorivita</taxon>
    </lineage>
</organism>
<name>A0A410G2B6_9FLAO</name>
<dbReference type="SUPFAM" id="SSF52540">
    <property type="entry name" value="P-loop containing nucleoside triphosphate hydrolases"/>
    <property type="match status" value="1"/>
</dbReference>
<sequence>MAKRKKAVSVYELEQTSFKTLPLEGAFKKLIGTPEVSGSWFVFGDPGQGKTTFNMQLAKQITQWERVEYNTLEEGARLSMQQAVLENNMAQCRKGSFKILDKMPIDELKERLRNPRTARVVFIDSVQYTFMTKREYKELQAEFPKHLFIWVSHAKGKKPLGALAEAIWYDSDVKIFVQGFRAYSISRASRGILTEPYTIWEEGARKFHEIL</sequence>